<dbReference type="EMBL" id="MPDK01000013">
    <property type="protein sequence ID" value="PWI57413.1"/>
    <property type="molecule type" value="Genomic_DNA"/>
</dbReference>
<dbReference type="InterPro" id="IPR038764">
    <property type="entry name" value="GNAT_N_AcTrfase_prd"/>
</dbReference>
<dbReference type="PROSITE" id="PS51186">
    <property type="entry name" value="GNAT"/>
    <property type="match status" value="1"/>
</dbReference>
<feature type="domain" description="N-acetyltransferase" evidence="1">
    <location>
        <begin position="1"/>
        <end position="149"/>
    </location>
</feature>
<dbReference type="SUPFAM" id="SSF55729">
    <property type="entry name" value="Acyl-CoA N-acyltransferases (Nat)"/>
    <property type="match status" value="1"/>
</dbReference>
<proteinExistence type="predicted"/>
<protein>
    <recommendedName>
        <fullName evidence="1">N-acetyltransferase domain-containing protein</fullName>
    </recommendedName>
</protein>
<comment type="caution">
    <text evidence="2">The sequence shown here is derived from an EMBL/GenBank/DDBJ whole genome shotgun (WGS) entry which is preliminary data.</text>
</comment>
<dbReference type="InterPro" id="IPR016181">
    <property type="entry name" value="Acyl_CoA_acyltransferase"/>
</dbReference>
<dbReference type="RefSeq" id="WP_109430820.1">
    <property type="nucleotide sequence ID" value="NZ_MPDK01000013.1"/>
</dbReference>
<organism evidence="2 3">
    <name type="scientific">Sulfoacidibacillus thermotolerans</name>
    <name type="common">Acidibacillus sulfuroxidans</name>
    <dbReference type="NCBI Taxonomy" id="1765684"/>
    <lineage>
        <taxon>Bacteria</taxon>
        <taxon>Bacillati</taxon>
        <taxon>Bacillota</taxon>
        <taxon>Bacilli</taxon>
        <taxon>Bacillales</taxon>
        <taxon>Alicyclobacillaceae</taxon>
        <taxon>Sulfoacidibacillus</taxon>
    </lineage>
</organism>
<dbReference type="PANTHER" id="PTHR41700">
    <property type="entry name" value="GCN5-RELATED N-ACETYLTRANSFERASE"/>
    <property type="match status" value="1"/>
</dbReference>
<name>A0A2U3D808_SULT2</name>
<dbReference type="PANTHER" id="PTHR41700:SF1">
    <property type="entry name" value="N-ACETYLTRANSFERASE DOMAIN-CONTAINING PROTEIN"/>
    <property type="match status" value="1"/>
</dbReference>
<dbReference type="GO" id="GO:0016747">
    <property type="term" value="F:acyltransferase activity, transferring groups other than amino-acyl groups"/>
    <property type="evidence" value="ECO:0007669"/>
    <property type="project" value="InterPro"/>
</dbReference>
<gene>
    <name evidence="2" type="ORF">BM613_08800</name>
</gene>
<evidence type="ECO:0000313" key="3">
    <source>
        <dbReference type="Proteomes" id="UP000245380"/>
    </source>
</evidence>
<dbReference type="Proteomes" id="UP000245380">
    <property type="component" value="Unassembled WGS sequence"/>
</dbReference>
<dbReference type="AlphaFoldDB" id="A0A2U3D808"/>
<dbReference type="OrthoDB" id="9797990at2"/>
<keyword evidence="3" id="KW-1185">Reference proteome</keyword>
<accession>A0A2U3D808</accession>
<dbReference type="Gene3D" id="3.40.630.30">
    <property type="match status" value="1"/>
</dbReference>
<reference evidence="2 3" key="1">
    <citation type="submission" date="2016-11" db="EMBL/GenBank/DDBJ databases">
        <title>Comparative genomics of Acidibacillus ferroxidans species.</title>
        <authorList>
            <person name="Oliveira G."/>
            <person name="Nunes G."/>
            <person name="Oliveira R."/>
            <person name="Araujo F."/>
            <person name="Salim A."/>
            <person name="Scholte L."/>
            <person name="Morais D."/>
            <person name="Nancucheo I."/>
            <person name="Johnson D.B."/>
            <person name="Grail B."/>
            <person name="Bittencourt J."/>
            <person name="Valadares R."/>
        </authorList>
    </citation>
    <scope>NUCLEOTIDE SEQUENCE [LARGE SCALE GENOMIC DNA]</scope>
    <source>
        <strain evidence="2 3">Y002</strain>
    </source>
</reference>
<evidence type="ECO:0000313" key="2">
    <source>
        <dbReference type="EMBL" id="PWI57413.1"/>
    </source>
</evidence>
<dbReference type="InterPro" id="IPR000182">
    <property type="entry name" value="GNAT_dom"/>
</dbReference>
<sequence>MEQWAIREAVSRSDLEQCKRLATAVWGQDSSCSTAQMSVHARYGGVVLLALDGDEAIGFTLSFPALWHGEWVLWSHETAVLDHALHRGIGFALKQYQRRLAVQRGYKVIMWTFDPLVSRNAHFNLNKLGAKVVDFLPNCYGMMEGDPLNAGVESDRFVARLELLPEESLGQVGAITYANGNVSSEVVRLRCTERGDAEAIPLLDSPSRVITEIPGNLKKISTSSLRAQWVQAMRAAVMELQARGFVVVSYSYEGSRDVGKYIWERVR</sequence>
<evidence type="ECO:0000259" key="1">
    <source>
        <dbReference type="PROSITE" id="PS51186"/>
    </source>
</evidence>